<feature type="transmembrane region" description="Helical" evidence="2">
    <location>
        <begin position="131"/>
        <end position="150"/>
    </location>
</feature>
<keyword evidence="4" id="KW-1185">Reference proteome</keyword>
<feature type="region of interest" description="Disordered" evidence="1">
    <location>
        <begin position="1"/>
        <end position="21"/>
    </location>
</feature>
<protein>
    <recommendedName>
        <fullName evidence="5">Herpes-BLLF1 multi-domain protein</fullName>
    </recommendedName>
</protein>
<feature type="transmembrane region" description="Helical" evidence="2">
    <location>
        <begin position="32"/>
        <end position="51"/>
    </location>
</feature>
<keyword evidence="2" id="KW-0472">Membrane</keyword>
<dbReference type="OMA" id="EYSAKRY"/>
<feature type="transmembrane region" description="Helical" evidence="2">
    <location>
        <begin position="495"/>
        <end position="515"/>
    </location>
</feature>
<evidence type="ECO:0008006" key="5">
    <source>
        <dbReference type="Google" id="ProtNLM"/>
    </source>
</evidence>
<dbReference type="VEuPathDB" id="FungiDB:CC77DRAFT_78592"/>
<dbReference type="AlphaFoldDB" id="A0A177DMY7"/>
<gene>
    <name evidence="3" type="ORF">CC77DRAFT_78592</name>
</gene>
<evidence type="ECO:0000256" key="2">
    <source>
        <dbReference type="SAM" id="Phobius"/>
    </source>
</evidence>
<evidence type="ECO:0000313" key="4">
    <source>
        <dbReference type="Proteomes" id="UP000077248"/>
    </source>
</evidence>
<dbReference type="KEGG" id="aalt:CC77DRAFT_78592"/>
<accession>A0A177DMY7</accession>
<sequence>MVRQFTFLPSDRRPTGNDGRTMRHSHWGRYNTFYGLSFTTTLSTVLLLSQLNEWRVTGELFTLANRFPGSAALVVQLLAAFFGLLHLAVICKLMNYALRLRLANVSVSLDVLRTWVDMSIMRVDWDLPLRFFFPSVLVVLLSLVPAALWAGSMTPSVSRTVGGGMLLIPSYEDVSMIKEYPMMIGSSGPSMRSQKGFFTYSVGQQQSSQLLASAAQASSFGMDSHVHRKLDNTRFSYRGRSYGVGAAVGLKDQAITSNSQIAGYIYEEAGYVANVTCAYNATSNFTLSGPVNEWIYAASGNLPDSEEGPEYSNYIGHDGKAIVAMGVAYSDRSPRRYLSIAAGEAYSFLNTTQCEFDFTPTLFNVTVDVGNLSITVKPIRTIPDFNPQRNITRTVVRQYELMSNDMTNLYVSLLGEAFNSSIAAYKMSRASATNQTIDAIPQEEATLAGLTNSMVAMADDMLVAYASAQLMVGRMFTQQPAKVYVYALQFGQPSYIYAIFSLNLVIIIAVVCEAFRTTGWSNLGRFNYLDPRDLIIAASRGGGDIAAAADDIMERREGKRMRHIWLLSDPDEGNGSLIVNLRGDQNGHVKIEVGAGQCEKDAERDVDSEYPADEKTMYTEPGVAAERGPLTPKTPMKMKVGIFGSK</sequence>
<keyword evidence="2" id="KW-0812">Transmembrane</keyword>
<dbReference type="Proteomes" id="UP000077248">
    <property type="component" value="Unassembled WGS sequence"/>
</dbReference>
<dbReference type="GeneID" id="29118762"/>
<dbReference type="RefSeq" id="XP_018386139.1">
    <property type="nucleotide sequence ID" value="XM_018533168.1"/>
</dbReference>
<keyword evidence="2" id="KW-1133">Transmembrane helix</keyword>
<organism evidence="3 4">
    <name type="scientific">Alternaria alternata</name>
    <name type="common">Alternaria rot fungus</name>
    <name type="synonym">Torula alternata</name>
    <dbReference type="NCBI Taxonomy" id="5599"/>
    <lineage>
        <taxon>Eukaryota</taxon>
        <taxon>Fungi</taxon>
        <taxon>Dikarya</taxon>
        <taxon>Ascomycota</taxon>
        <taxon>Pezizomycotina</taxon>
        <taxon>Dothideomycetes</taxon>
        <taxon>Pleosporomycetidae</taxon>
        <taxon>Pleosporales</taxon>
        <taxon>Pleosporineae</taxon>
        <taxon>Pleosporaceae</taxon>
        <taxon>Alternaria</taxon>
        <taxon>Alternaria sect. Alternaria</taxon>
        <taxon>Alternaria alternata complex</taxon>
    </lineage>
</organism>
<evidence type="ECO:0000313" key="3">
    <source>
        <dbReference type="EMBL" id="OAG20718.1"/>
    </source>
</evidence>
<name>A0A177DMY7_ALTAL</name>
<feature type="transmembrane region" description="Helical" evidence="2">
    <location>
        <begin position="71"/>
        <end position="91"/>
    </location>
</feature>
<reference evidence="3 4" key="1">
    <citation type="submission" date="2016-05" db="EMBL/GenBank/DDBJ databases">
        <title>Comparative analysis of secretome profiles of manganese(II)-oxidizing ascomycete fungi.</title>
        <authorList>
            <consortium name="DOE Joint Genome Institute"/>
            <person name="Zeiner C.A."/>
            <person name="Purvine S.O."/>
            <person name="Zink E.M."/>
            <person name="Wu S."/>
            <person name="Pasa-Tolic L."/>
            <person name="Chaput D.L."/>
            <person name="Haridas S."/>
            <person name="Grigoriev I.V."/>
            <person name="Santelli C.M."/>
            <person name="Hansel C.M."/>
        </authorList>
    </citation>
    <scope>NUCLEOTIDE SEQUENCE [LARGE SCALE GENOMIC DNA]</scope>
    <source>
        <strain evidence="3 4">SRC1lrK2f</strain>
    </source>
</reference>
<dbReference type="EMBL" id="KV441478">
    <property type="protein sequence ID" value="OAG20718.1"/>
    <property type="molecule type" value="Genomic_DNA"/>
</dbReference>
<proteinExistence type="predicted"/>
<evidence type="ECO:0000256" key="1">
    <source>
        <dbReference type="SAM" id="MobiDB-lite"/>
    </source>
</evidence>